<name>A0A6M7WFX0_RHILI</name>
<evidence type="ECO:0000313" key="3">
    <source>
        <dbReference type="Proteomes" id="UP000503017"/>
    </source>
</evidence>
<sequence>MADGAKDDTKPPAGAWGSLWSALQFVTKLVATLIAALALIGFFVPPLGKLVNVVSAWRFGAAGYVYYGVRVDGEPSGGGQLYVLRSGPVNFRDINWGERLQAVSGKEFRETASPTGRQMFELNKGDCVVVLGKGDEVTDPERLKGAASGGWLYVATTACGLFK</sequence>
<reference evidence="2 3" key="1">
    <citation type="submission" date="2018-10" db="EMBL/GenBank/DDBJ databases">
        <authorList>
            <person name="Perry B.J."/>
            <person name="Sullivan J.T."/>
            <person name="Murphy R.J.T."/>
            <person name="Ramsay J.P."/>
            <person name="Ronson C.W."/>
        </authorList>
    </citation>
    <scope>NUCLEOTIDE SEQUENCE [LARGE SCALE GENOMIC DNA]</scope>
    <source>
        <strain evidence="2 3">R88b</strain>
    </source>
</reference>
<feature type="transmembrane region" description="Helical" evidence="1">
    <location>
        <begin position="20"/>
        <end position="44"/>
    </location>
</feature>
<protein>
    <submittedName>
        <fullName evidence="2">Uncharacterized protein</fullName>
    </submittedName>
</protein>
<keyword evidence="1" id="KW-0812">Transmembrane</keyword>
<dbReference type="RefSeq" id="WP_027030173.1">
    <property type="nucleotide sequence ID" value="NZ_CP033367.1"/>
</dbReference>
<keyword evidence="1" id="KW-0472">Membrane</keyword>
<organism evidence="2 3">
    <name type="scientific">Mesorhizobium loti R88b</name>
    <dbReference type="NCBI Taxonomy" id="935548"/>
    <lineage>
        <taxon>Bacteria</taxon>
        <taxon>Pseudomonadati</taxon>
        <taxon>Pseudomonadota</taxon>
        <taxon>Alphaproteobacteria</taxon>
        <taxon>Hyphomicrobiales</taxon>
        <taxon>Phyllobacteriaceae</taxon>
        <taxon>Mesorhizobium</taxon>
    </lineage>
</organism>
<keyword evidence="1" id="KW-1133">Transmembrane helix</keyword>
<dbReference type="AlphaFoldDB" id="A0A6M7WFX0"/>
<proteinExistence type="predicted"/>
<dbReference type="EMBL" id="CP033367">
    <property type="protein sequence ID" value="QKD02720.1"/>
    <property type="molecule type" value="Genomic_DNA"/>
</dbReference>
<evidence type="ECO:0000256" key="1">
    <source>
        <dbReference type="SAM" id="Phobius"/>
    </source>
</evidence>
<dbReference type="Proteomes" id="UP000503017">
    <property type="component" value="Chromosome"/>
</dbReference>
<accession>A0A6M7WFX0</accession>
<gene>
    <name evidence="2" type="ORF">EB235_15415</name>
</gene>
<evidence type="ECO:0000313" key="2">
    <source>
        <dbReference type="EMBL" id="QKD02720.1"/>
    </source>
</evidence>